<keyword evidence="4" id="KW-0680">Restriction system</keyword>
<dbReference type="GO" id="GO:0009007">
    <property type="term" value="F:site-specific DNA-methyltransferase (adenine-specific) activity"/>
    <property type="evidence" value="ECO:0007669"/>
    <property type="project" value="UniProtKB-EC"/>
</dbReference>
<dbReference type="PANTHER" id="PTHR33841">
    <property type="entry name" value="DNA METHYLTRANSFERASE YEEA-RELATED"/>
    <property type="match status" value="1"/>
</dbReference>
<dbReference type="PANTHER" id="PTHR33841:SF5">
    <property type="entry name" value="DNA METHYLASE (MODIFICATION METHYLASE) (METHYLTRANSFERASE)-RELATED"/>
    <property type="match status" value="1"/>
</dbReference>
<dbReference type="GO" id="GO:0003677">
    <property type="term" value="F:DNA binding"/>
    <property type="evidence" value="ECO:0007669"/>
    <property type="project" value="InterPro"/>
</dbReference>
<evidence type="ECO:0000256" key="5">
    <source>
        <dbReference type="SAM" id="Coils"/>
    </source>
</evidence>
<organism evidence="8">
    <name type="scientific">candidate division WOR-3 bacterium</name>
    <dbReference type="NCBI Taxonomy" id="2052148"/>
    <lineage>
        <taxon>Bacteria</taxon>
        <taxon>Bacteria division WOR-3</taxon>
    </lineage>
</organism>
<feature type="domain" description="Type II methyltransferase M.Eco57I C-terminal" evidence="7">
    <location>
        <begin position="839"/>
        <end position="986"/>
    </location>
</feature>
<dbReference type="PROSITE" id="PS00092">
    <property type="entry name" value="N6_MTASE"/>
    <property type="match status" value="1"/>
</dbReference>
<dbReference type="GO" id="GO:0009307">
    <property type="term" value="P:DNA restriction-modification system"/>
    <property type="evidence" value="ECO:0007669"/>
    <property type="project" value="UniProtKB-KW"/>
</dbReference>
<dbReference type="InterPro" id="IPR002052">
    <property type="entry name" value="DNA_methylase_N6_adenine_CS"/>
</dbReference>
<dbReference type="Pfam" id="PF22837">
    <property type="entry name" value="M_Eco57I_C"/>
    <property type="match status" value="1"/>
</dbReference>
<dbReference type="SUPFAM" id="SSF53335">
    <property type="entry name" value="S-adenosyl-L-methionine-dependent methyltransferases"/>
    <property type="match status" value="1"/>
</dbReference>
<dbReference type="InterPro" id="IPR003356">
    <property type="entry name" value="DNA_methylase_A-5"/>
</dbReference>
<dbReference type="GO" id="GO:0032259">
    <property type="term" value="P:methylation"/>
    <property type="evidence" value="ECO:0007669"/>
    <property type="project" value="UniProtKB-KW"/>
</dbReference>
<evidence type="ECO:0000256" key="3">
    <source>
        <dbReference type="ARBA" id="ARBA00022691"/>
    </source>
</evidence>
<evidence type="ECO:0000256" key="1">
    <source>
        <dbReference type="ARBA" id="ARBA00022603"/>
    </source>
</evidence>
<dbReference type="InterPro" id="IPR054520">
    <property type="entry name" value="M_Eco57I_C"/>
</dbReference>
<dbReference type="Pfam" id="PF02384">
    <property type="entry name" value="N6_Mtase"/>
    <property type="match status" value="1"/>
</dbReference>
<keyword evidence="1 8" id="KW-0489">Methyltransferase</keyword>
<feature type="domain" description="DNA methylase adenine-specific" evidence="6">
    <location>
        <begin position="325"/>
        <end position="624"/>
    </location>
</feature>
<evidence type="ECO:0000256" key="2">
    <source>
        <dbReference type="ARBA" id="ARBA00022679"/>
    </source>
</evidence>
<dbReference type="Gene3D" id="3.40.50.150">
    <property type="entry name" value="Vaccinia Virus protein VP39"/>
    <property type="match status" value="1"/>
</dbReference>
<feature type="coiled-coil region" evidence="5">
    <location>
        <begin position="1155"/>
        <end position="1182"/>
    </location>
</feature>
<keyword evidence="2 8" id="KW-0808">Transferase</keyword>
<keyword evidence="5" id="KW-0175">Coiled coil</keyword>
<evidence type="ECO:0000256" key="4">
    <source>
        <dbReference type="ARBA" id="ARBA00022747"/>
    </source>
</evidence>
<keyword evidence="3" id="KW-0949">S-adenosyl-L-methionine</keyword>
<name>A0A7C2PKY7_UNCW3</name>
<proteinExistence type="predicted"/>
<dbReference type="InterPro" id="IPR029063">
    <property type="entry name" value="SAM-dependent_MTases_sf"/>
</dbReference>
<dbReference type="EMBL" id="DSOL01000192">
    <property type="protein sequence ID" value="HEN28319.1"/>
    <property type="molecule type" value="Genomic_DNA"/>
</dbReference>
<gene>
    <name evidence="8" type="ORF">ENQ77_06705</name>
</gene>
<sequence>MIGGERWAQGLILQWINQIIKEQGLSFKRADQEVQVKTTSGTIRYPDIVIWNETGEEVVCLIELKKPTISAYDEELIKDALEKSTYVGAYFFATWNINKLVLWETFRPGTNLLERRLLHEDVLEIKDLRELTKTEVERTLKSFLVRFLQKLEAYYEEKITKREAYVLPKLPPDEILVHYLKTAIDSLYIPVSNDLIKKREEDHEFYRELVEWFVGQGWLFEDSEDDYDRVARQSVYLMINKILFYNILKEKFGLREIDVNDVSSGEELKKKLQEYFNYGISINPKYGIIFATDFLERISIPNEIVEGIKRLIAELNKYDFSKIGYDIIGKVFEKLIPKTERHKLGQYFTSTDVVDLILGFTIKHPDDKVLDPACGSGTFLVRAYHRKKFLAQKLFKEGKYAKPLKSHEELVRELWGIDVAKFPAHLALINIVREDIKAIENIPNVACRDFFEVLPGKKTSLYELAFPVPKIKEEELEIEFPKDFNAIVTNPPYTRQEEMEDIFLEGYKDKLRKLVRDILGVEISKRSSIYAYFFLHGASFLARDGRMGLITSNSWLDVDFGKHLQEFFLKNFKLIAVIESKVERWFEDADINTAITILERCSDKKTRDSNIVKFVYLKKKLREITPVGETEEERWRYVEKFVDFIENCDKNEEIRAQMKKIDFLGKTLWIYENEDLRITMISQADLWAEGWNEEENKYEGSKWGKYIRAPEIFFKILEKGKDLFVPLGEIAEVRFGIKTGANEFFYLTQDRINELKIEREFWMHPVKYDEWLKIKDLIPKEDIWIDKNGEYFKQSQYAKSYKLEDVLIDENVIWIPNYVIKSPRECKSIMVNPKDLKYRVLLIHKDKKELKGTNVLKYIEWGEEQGFHKRPTCASRKRWYDLPRVGGDLLCMMSLNDRHIFWYNKPNSFIDARLYGIKLRDPKFSKVMAAILNSTVFSTFVELWGRLNLGQGALDVKVYEYAQIHIILPSKLNSNQLKRILNVLSKMSKRDIGSVFEELGANSPMEVSLDKVKPDRRELDRIVMGEILGLTEEEQMEVYKVVIDLVKTRIERARTVNRRKKKKGVDVEALANGIMTKLNTSIEKFPDAYLSDYKGLFEEIEIPHGRPAIGSDIINGFYVQVGGKEVYRSWNLEEAKFVFFAALTGSTIVKIPVDKQVLASAVKSFEEKCKRLKEEVDELLSTLITDVKIRRNIEEKIWKKIFQSSK</sequence>
<evidence type="ECO:0000259" key="6">
    <source>
        <dbReference type="Pfam" id="PF02384"/>
    </source>
</evidence>
<reference evidence="8" key="1">
    <citation type="journal article" date="2020" name="mSystems">
        <title>Genome- and Community-Level Interaction Insights into Carbon Utilization and Element Cycling Functions of Hydrothermarchaeota in Hydrothermal Sediment.</title>
        <authorList>
            <person name="Zhou Z."/>
            <person name="Liu Y."/>
            <person name="Xu W."/>
            <person name="Pan J."/>
            <person name="Luo Z.H."/>
            <person name="Li M."/>
        </authorList>
    </citation>
    <scope>NUCLEOTIDE SEQUENCE [LARGE SCALE GENOMIC DNA]</scope>
    <source>
        <strain evidence="8">SpSt-34</strain>
    </source>
</reference>
<evidence type="ECO:0000259" key="7">
    <source>
        <dbReference type="Pfam" id="PF22837"/>
    </source>
</evidence>
<comment type="caution">
    <text evidence="8">The sequence shown here is derived from an EMBL/GenBank/DDBJ whole genome shotgun (WGS) entry which is preliminary data.</text>
</comment>
<dbReference type="AlphaFoldDB" id="A0A7C2PKY7"/>
<evidence type="ECO:0000313" key="8">
    <source>
        <dbReference type="EMBL" id="HEN28319.1"/>
    </source>
</evidence>
<dbReference type="PRINTS" id="PR00507">
    <property type="entry name" value="N12N6MTFRASE"/>
</dbReference>
<accession>A0A7C2PKY7</accession>
<dbReference type="InterPro" id="IPR050953">
    <property type="entry name" value="N4_N6_ade-DNA_methylase"/>
</dbReference>
<dbReference type="GO" id="GO:0008170">
    <property type="term" value="F:N-methyltransferase activity"/>
    <property type="evidence" value="ECO:0007669"/>
    <property type="project" value="InterPro"/>
</dbReference>
<protein>
    <submittedName>
        <fullName evidence="8">SAM-dependent DNA methyltransferase</fullName>
    </submittedName>
</protein>